<dbReference type="Proteomes" id="UP001321804">
    <property type="component" value="Chromosome"/>
</dbReference>
<sequence length="71" mass="8060">MDAIEIDGVDLRGYLTWSAIDLVAASTGQMSKRYGYVYVDCDDEGHGSLKRYPKKSFYWYQKVIASNGENL</sequence>
<organism evidence="1 2">
    <name type="scientific">Xylocopilactobacillus apis</name>
    <dbReference type="NCBI Taxonomy" id="2932183"/>
    <lineage>
        <taxon>Bacteria</taxon>
        <taxon>Bacillati</taxon>
        <taxon>Bacillota</taxon>
        <taxon>Bacilli</taxon>
        <taxon>Lactobacillales</taxon>
        <taxon>Lactobacillaceae</taxon>
        <taxon>Xylocopilactobacillus</taxon>
    </lineage>
</organism>
<protein>
    <recommendedName>
        <fullName evidence="3">6-phospho-beta-glucosidase</fullName>
    </recommendedName>
</protein>
<dbReference type="InterPro" id="IPR001360">
    <property type="entry name" value="Glyco_hydro_1"/>
</dbReference>
<keyword evidence="2" id="KW-1185">Reference proteome</keyword>
<evidence type="ECO:0008006" key="3">
    <source>
        <dbReference type="Google" id="ProtNLM"/>
    </source>
</evidence>
<dbReference type="SUPFAM" id="SSF51445">
    <property type="entry name" value="(Trans)glycosidases"/>
    <property type="match status" value="1"/>
</dbReference>
<proteinExistence type="predicted"/>
<dbReference type="GO" id="GO:0004553">
    <property type="term" value="F:hydrolase activity, hydrolyzing O-glycosyl compounds"/>
    <property type="evidence" value="ECO:0007669"/>
    <property type="project" value="InterPro"/>
</dbReference>
<evidence type="ECO:0000313" key="2">
    <source>
        <dbReference type="Proteomes" id="UP001321804"/>
    </source>
</evidence>
<reference evidence="1 2" key="1">
    <citation type="journal article" date="2023" name="Microbiol. Spectr.">
        <title>Symbiosis of Carpenter Bees with Uncharacterized Lactic Acid Bacteria Showing NAD Auxotrophy.</title>
        <authorList>
            <person name="Kawasaki S."/>
            <person name="Ozawa K."/>
            <person name="Mori T."/>
            <person name="Yamamoto A."/>
            <person name="Ito M."/>
            <person name="Ohkuma M."/>
            <person name="Sakamoto M."/>
            <person name="Matsutani M."/>
        </authorList>
    </citation>
    <scope>NUCLEOTIDE SEQUENCE [LARGE SCALE GENOMIC DNA]</scope>
    <source>
        <strain evidence="1 2">KimC2</strain>
    </source>
</reference>
<dbReference type="InterPro" id="IPR017853">
    <property type="entry name" value="GH"/>
</dbReference>
<dbReference type="PRINTS" id="PR00131">
    <property type="entry name" value="GLHYDRLASE1"/>
</dbReference>
<evidence type="ECO:0000313" key="1">
    <source>
        <dbReference type="EMBL" id="BDR56833.1"/>
    </source>
</evidence>
<dbReference type="GO" id="GO:0005975">
    <property type="term" value="P:carbohydrate metabolic process"/>
    <property type="evidence" value="ECO:0007669"/>
    <property type="project" value="InterPro"/>
</dbReference>
<dbReference type="Gene3D" id="3.20.20.80">
    <property type="entry name" value="Glycosidases"/>
    <property type="match status" value="1"/>
</dbReference>
<dbReference type="EMBL" id="AP026801">
    <property type="protein sequence ID" value="BDR56833.1"/>
    <property type="molecule type" value="Genomic_DNA"/>
</dbReference>
<name>A0AAU9CZX3_9LACO</name>
<dbReference type="KEGG" id="xak:KIMC2_13950"/>
<accession>A0AAU9CZX3</accession>
<dbReference type="Pfam" id="PF00232">
    <property type="entry name" value="Glyco_hydro_1"/>
    <property type="match status" value="1"/>
</dbReference>
<dbReference type="AlphaFoldDB" id="A0AAU9CZX3"/>
<gene>
    <name evidence="1" type="ORF">KIMC2_13950</name>
</gene>